<dbReference type="Proteomes" id="UP000434276">
    <property type="component" value="Unassembled WGS sequence"/>
</dbReference>
<dbReference type="OrthoDB" id="10285915at2759"/>
<dbReference type="ExpressionAtlas" id="A0A5S9Y9Q6">
    <property type="expression patterns" value="baseline and differential"/>
</dbReference>
<evidence type="ECO:0008006" key="4">
    <source>
        <dbReference type="Google" id="ProtNLM"/>
    </source>
</evidence>
<evidence type="ECO:0000313" key="2">
    <source>
        <dbReference type="EMBL" id="CAA0406236.1"/>
    </source>
</evidence>
<protein>
    <recommendedName>
        <fullName evidence="4">Transmembrane protein</fullName>
    </recommendedName>
</protein>
<evidence type="ECO:0000313" key="3">
    <source>
        <dbReference type="Proteomes" id="UP000434276"/>
    </source>
</evidence>
<gene>
    <name evidence="2" type="ORF">C24_LOCUS23890</name>
</gene>
<dbReference type="AlphaFoldDB" id="A0A5S9Y9Q6"/>
<feature type="signal peptide" evidence="1">
    <location>
        <begin position="1"/>
        <end position="18"/>
    </location>
</feature>
<organism evidence="2 3">
    <name type="scientific">Arabidopsis thaliana</name>
    <name type="common">Mouse-ear cress</name>
    <dbReference type="NCBI Taxonomy" id="3702"/>
    <lineage>
        <taxon>Eukaryota</taxon>
        <taxon>Viridiplantae</taxon>
        <taxon>Streptophyta</taxon>
        <taxon>Embryophyta</taxon>
        <taxon>Tracheophyta</taxon>
        <taxon>Spermatophyta</taxon>
        <taxon>Magnoliopsida</taxon>
        <taxon>eudicotyledons</taxon>
        <taxon>Gunneridae</taxon>
        <taxon>Pentapetalae</taxon>
        <taxon>rosids</taxon>
        <taxon>malvids</taxon>
        <taxon>Brassicales</taxon>
        <taxon>Brassicaceae</taxon>
        <taxon>Camelineae</taxon>
        <taxon>Arabidopsis</taxon>
    </lineage>
</organism>
<name>A0A5S9Y9Q6_ARATH</name>
<keyword evidence="1" id="KW-0732">Signal</keyword>
<accession>A0A5S9Y9Q6</accession>
<feature type="chain" id="PRO_5024820027" description="Transmembrane protein" evidence="1">
    <location>
        <begin position="19"/>
        <end position="92"/>
    </location>
</feature>
<proteinExistence type="predicted"/>
<evidence type="ECO:0000256" key="1">
    <source>
        <dbReference type="SAM" id="SignalP"/>
    </source>
</evidence>
<sequence>MKSIVFFFLLLLFAVATSDNVINGWYNLTAVHDDEVIWSSFAAPMMKGGSSYITYPVLRPQQACNPCSGAVKYAKKKNCLVYTRCKRFPKGL</sequence>
<reference evidence="2 3" key="1">
    <citation type="submission" date="2019-12" db="EMBL/GenBank/DDBJ databases">
        <authorList>
            <person name="Jiao W.-B."/>
            <person name="Schneeberger K."/>
        </authorList>
    </citation>
    <scope>NUCLEOTIDE SEQUENCE [LARGE SCALE GENOMIC DNA]</scope>
    <source>
        <strain evidence="3">cv. C24</strain>
    </source>
</reference>
<dbReference type="EMBL" id="CACSHJ010000096">
    <property type="protein sequence ID" value="CAA0406236.1"/>
    <property type="molecule type" value="Genomic_DNA"/>
</dbReference>